<gene>
    <name evidence="1" type="ORF">BcepSauron_294</name>
</gene>
<name>A0A482MLR6_9CAUD</name>
<dbReference type="EMBL" id="MK552141">
    <property type="protein sequence ID" value="QBQ74674.1"/>
    <property type="molecule type" value="Genomic_DNA"/>
</dbReference>
<reference evidence="1 2" key="1">
    <citation type="submission" date="2019-02" db="EMBL/GenBank/DDBJ databases">
        <title>Complete genome sequence of Burkholderia cenocepacia phage BcepSauron.</title>
        <authorList>
            <person name="Park K."/>
            <person name="Gonzalez C."/>
            <person name="Liu M."/>
            <person name="Gill J."/>
        </authorList>
    </citation>
    <scope>NUCLEOTIDE SEQUENCE [LARGE SCALE GENOMIC DNA]</scope>
</reference>
<sequence>MTTEDVKQAFATFRSTGTVSVMKTAVDALVSDAKFLVKSGEFDILPGDAQDHIEQAEDALRSAAWYLDAALYALGNSRQ</sequence>
<proteinExistence type="predicted"/>
<protein>
    <submittedName>
        <fullName evidence="1">Exonuclease</fullName>
    </submittedName>
</protein>
<keyword evidence="1" id="KW-0378">Hydrolase</keyword>
<keyword evidence="1" id="KW-0540">Nuclease</keyword>
<dbReference type="Proteomes" id="UP000301424">
    <property type="component" value="Segment"/>
</dbReference>
<evidence type="ECO:0000313" key="1">
    <source>
        <dbReference type="EMBL" id="QBQ74674.1"/>
    </source>
</evidence>
<organism evidence="1 2">
    <name type="scientific">Burkholderia phage BcepSauron</name>
    <dbReference type="NCBI Taxonomy" id="2530033"/>
    <lineage>
        <taxon>Viruses</taxon>
        <taxon>Duplodnaviria</taxon>
        <taxon>Heunggongvirae</taxon>
        <taxon>Uroviricota</taxon>
        <taxon>Caudoviricetes</taxon>
        <taxon>Sarumanvirus</taxon>
        <taxon>Sarumanvirus bcepsauron</taxon>
    </lineage>
</organism>
<keyword evidence="1" id="KW-0269">Exonuclease</keyword>
<dbReference type="GO" id="GO:0004527">
    <property type="term" value="F:exonuclease activity"/>
    <property type="evidence" value="ECO:0007669"/>
    <property type="project" value="UniProtKB-KW"/>
</dbReference>
<accession>A0A482MLR6</accession>
<evidence type="ECO:0000313" key="2">
    <source>
        <dbReference type="Proteomes" id="UP000301424"/>
    </source>
</evidence>
<keyword evidence="2" id="KW-1185">Reference proteome</keyword>